<keyword evidence="1" id="KW-0732">Signal</keyword>
<evidence type="ECO:0000256" key="1">
    <source>
        <dbReference type="SAM" id="SignalP"/>
    </source>
</evidence>
<reference evidence="3" key="1">
    <citation type="submission" date="2017-04" db="EMBL/GenBank/DDBJ databases">
        <authorList>
            <person name="Varghese N."/>
            <person name="Submissions S."/>
        </authorList>
    </citation>
    <scope>NUCLEOTIDE SEQUENCE [LARGE SCALE GENOMIC DNA]</scope>
    <source>
        <strain evidence="3">DSM 12126</strain>
    </source>
</reference>
<name>A0A1W2BS97_9SPHI</name>
<organism evidence="2 3">
    <name type="scientific">Pedobacter africanus</name>
    <dbReference type="NCBI Taxonomy" id="151894"/>
    <lineage>
        <taxon>Bacteria</taxon>
        <taxon>Pseudomonadati</taxon>
        <taxon>Bacteroidota</taxon>
        <taxon>Sphingobacteriia</taxon>
        <taxon>Sphingobacteriales</taxon>
        <taxon>Sphingobacteriaceae</taxon>
        <taxon>Pedobacter</taxon>
    </lineage>
</organism>
<keyword evidence="3" id="KW-1185">Reference proteome</keyword>
<dbReference type="Proteomes" id="UP000192756">
    <property type="component" value="Unassembled WGS sequence"/>
</dbReference>
<proteinExistence type="predicted"/>
<accession>A0A1W2BS97</accession>
<dbReference type="STRING" id="151894.SAMN04488524_2596"/>
<feature type="signal peptide" evidence="1">
    <location>
        <begin position="1"/>
        <end position="19"/>
    </location>
</feature>
<gene>
    <name evidence="2" type="ORF">SAMN04488524_2596</name>
</gene>
<evidence type="ECO:0000313" key="3">
    <source>
        <dbReference type="Proteomes" id="UP000192756"/>
    </source>
</evidence>
<sequence>MKKNLLIVLLILLSGTAFSQMNGNYNYSLAVYGFSQMQMPKILNQKNSDRFTNATFHGGMIKFNDNQINYRLGGSYLKKDVKLVNNCVGCQEASGEMKDYAFKVGFEKNMNFARIQPYVGFDIGFRFNKFDGSLVSTNDALNSQTPSALAPNGVETTKTGFTAAPLIGIKINPVPFISIFAESSLEMFYSYERQETIAAGERSLNKYNKSEFLLNPVTVGIQVHLGSNR</sequence>
<dbReference type="EMBL" id="FWXT01000001">
    <property type="protein sequence ID" value="SMC75751.1"/>
    <property type="molecule type" value="Genomic_DNA"/>
</dbReference>
<evidence type="ECO:0000313" key="2">
    <source>
        <dbReference type="EMBL" id="SMC75751.1"/>
    </source>
</evidence>
<dbReference type="RefSeq" id="WP_084239169.1">
    <property type="nucleotide sequence ID" value="NZ_FWXT01000001.1"/>
</dbReference>
<dbReference type="AlphaFoldDB" id="A0A1W2BS97"/>
<dbReference type="SUPFAM" id="SSF56925">
    <property type="entry name" value="OMPA-like"/>
    <property type="match status" value="1"/>
</dbReference>
<protein>
    <recommendedName>
        <fullName evidence="4">Outer membrane protein beta-barrel domain-containing protein</fullName>
    </recommendedName>
</protein>
<feature type="chain" id="PRO_5010705139" description="Outer membrane protein beta-barrel domain-containing protein" evidence="1">
    <location>
        <begin position="20"/>
        <end position="229"/>
    </location>
</feature>
<dbReference type="InterPro" id="IPR011250">
    <property type="entry name" value="OMP/PagP_B-barrel"/>
</dbReference>
<evidence type="ECO:0008006" key="4">
    <source>
        <dbReference type="Google" id="ProtNLM"/>
    </source>
</evidence>
<dbReference type="OrthoDB" id="752592at2"/>